<accession>A0A433NM21</accession>
<gene>
    <name evidence="1" type="ORF">PCC6912_17080</name>
</gene>
<dbReference type="SUPFAM" id="SSF52980">
    <property type="entry name" value="Restriction endonuclease-like"/>
    <property type="match status" value="1"/>
</dbReference>
<name>A0A433NM21_CHLFR</name>
<keyword evidence="2" id="KW-1185">Reference proteome</keyword>
<organism evidence="1 2">
    <name type="scientific">Chlorogloeopsis fritschii PCC 6912</name>
    <dbReference type="NCBI Taxonomy" id="211165"/>
    <lineage>
        <taxon>Bacteria</taxon>
        <taxon>Bacillati</taxon>
        <taxon>Cyanobacteriota</taxon>
        <taxon>Cyanophyceae</taxon>
        <taxon>Nostocales</taxon>
        <taxon>Chlorogloeopsidaceae</taxon>
        <taxon>Chlorogloeopsis</taxon>
    </lineage>
</organism>
<dbReference type="InterPro" id="IPR012296">
    <property type="entry name" value="Nuclease_put_TT1808"/>
</dbReference>
<sequence length="53" mass="6059">MGWLIDPEEQTVFVYIRARQPIALDEAEVILPVPEFASELKLSVGELFGWLLE</sequence>
<evidence type="ECO:0000313" key="1">
    <source>
        <dbReference type="EMBL" id="RUR84114.1"/>
    </source>
</evidence>
<evidence type="ECO:0008006" key="3">
    <source>
        <dbReference type="Google" id="ProtNLM"/>
    </source>
</evidence>
<reference evidence="1 2" key="1">
    <citation type="journal article" date="2019" name="Genome Biol. Evol.">
        <title>Day and night: Metabolic profiles and evolutionary relationships of six axenic non-marine cyanobacteria.</title>
        <authorList>
            <person name="Will S.E."/>
            <person name="Henke P."/>
            <person name="Boedeker C."/>
            <person name="Huang S."/>
            <person name="Brinkmann H."/>
            <person name="Rohde M."/>
            <person name="Jarek M."/>
            <person name="Friedl T."/>
            <person name="Seufert S."/>
            <person name="Schumacher M."/>
            <person name="Overmann J."/>
            <person name="Neumann-Schaal M."/>
            <person name="Petersen J."/>
        </authorList>
    </citation>
    <scope>NUCLEOTIDE SEQUENCE [LARGE SCALE GENOMIC DNA]</scope>
    <source>
        <strain evidence="1 2">PCC 6912</strain>
    </source>
</reference>
<dbReference type="EMBL" id="RSCJ01000005">
    <property type="protein sequence ID" value="RUR84114.1"/>
    <property type="molecule type" value="Genomic_DNA"/>
</dbReference>
<dbReference type="STRING" id="211165.GCA_000317285_00969"/>
<dbReference type="Gene3D" id="3.90.1570.10">
    <property type="entry name" value="tt1808, chain A"/>
    <property type="match status" value="1"/>
</dbReference>
<proteinExistence type="predicted"/>
<comment type="caution">
    <text evidence="1">The sequence shown here is derived from an EMBL/GenBank/DDBJ whole genome shotgun (WGS) entry which is preliminary data.</text>
</comment>
<dbReference type="Proteomes" id="UP000268857">
    <property type="component" value="Unassembled WGS sequence"/>
</dbReference>
<dbReference type="AlphaFoldDB" id="A0A433NM21"/>
<protein>
    <recommendedName>
        <fullName evidence="3">Restriction endonuclease domain-containing protein</fullName>
    </recommendedName>
</protein>
<dbReference type="InterPro" id="IPR011335">
    <property type="entry name" value="Restrct_endonuc-II-like"/>
</dbReference>
<evidence type="ECO:0000313" key="2">
    <source>
        <dbReference type="Proteomes" id="UP000268857"/>
    </source>
</evidence>